<reference evidence="3" key="1">
    <citation type="journal article" date="2019" name="Int. J. Syst. Evol. Microbiol.">
        <title>The Global Catalogue of Microorganisms (GCM) 10K type strain sequencing project: providing services to taxonomists for standard genome sequencing and annotation.</title>
        <authorList>
            <consortium name="The Broad Institute Genomics Platform"/>
            <consortium name="The Broad Institute Genome Sequencing Center for Infectious Disease"/>
            <person name="Wu L."/>
            <person name="Ma J."/>
        </authorList>
    </citation>
    <scope>NUCLEOTIDE SEQUENCE [LARGE SCALE GENOMIC DNA]</scope>
    <source>
        <strain evidence="3">CCUG 55585</strain>
    </source>
</reference>
<name>A0ABW2YA08_9GAMM</name>
<accession>A0ABW2YA08</accession>
<keyword evidence="3" id="KW-1185">Reference proteome</keyword>
<sequence length="823" mass="87368">MLAGSPDWNASIAFDGHAAFAAWERPAMFVVPPTALVARTHDGGPALRLDRYRQDRDRDGLAEFSFLSLAFAVDTHLPTPGAAQGTDALDFHPMRIERGWIRLDPVGALDLPDAVRALQPLDIAGGGSMALGVRLDATATELFIGALRRGMALVNANAWCRVRGVAARHPLSLSVDPPALLAGLRAIASVDAAASTDAIGIPIDVLRETLLADPARLGLAPLGQVPDRDRTQAVQAVLDRCAARFAEPVPGERDDRIHLRFDPARMGPAQLRWSLDDVLLAPRVFALAADPLGPLRDLDASALERDVLRDRTAPALDSGWHAITVLANVPQRRVGLLRAQVDMVAAARPPARPFASKASLPLPGDRSPAVATLRLSPSEPLAYRWRTQAFVVDAGRVAMLPGPERESTREMLVVGIEDFGLSLVNVDCERSFLDQASVTVRVEGTREGRAWSLSAKLDRDAPTAAFAVPRDVVGATLSATAEALAGDARATMAPIPVEALTLDAFSFEGSGARALDVMGVFDDASREILVEVVPEGREHEPTRIRLLRLTPASPHERWTWTATSPLRPGYLWRRHGQSRWSPVMSPESALTVHSSNAPGSAQGANMERVIEDAVFSPVPGETGVWHYRARHPGIAADGGTSQITLISAAGIHMLSLTAIWGVPTPQLEAARAALAAEAGIDATRIELRPSPHAVGDVVLRFGDGAGAWEDAARTQSSGMPPYHAAFSLMLDDARADKVKRALAGEAGLFGVAYAWTLPGGARTTTSSVDSASAHVDASVRVDDAAGHASFTTTDTLATDTTSGGDATSGEAFADATSWRIRPP</sequence>
<dbReference type="Proteomes" id="UP001597110">
    <property type="component" value="Unassembled WGS sequence"/>
</dbReference>
<dbReference type="EMBL" id="JBHTIF010000001">
    <property type="protein sequence ID" value="MFD0724431.1"/>
    <property type="molecule type" value="Genomic_DNA"/>
</dbReference>
<comment type="caution">
    <text evidence="2">The sequence shown here is derived from an EMBL/GenBank/DDBJ whole genome shotgun (WGS) entry which is preliminary data.</text>
</comment>
<dbReference type="RefSeq" id="WP_386822092.1">
    <property type="nucleotide sequence ID" value="NZ_JBHTIF010000001.1"/>
</dbReference>
<organism evidence="2 3">
    <name type="scientific">Lysobacter brunescens</name>
    <dbReference type="NCBI Taxonomy" id="262323"/>
    <lineage>
        <taxon>Bacteria</taxon>
        <taxon>Pseudomonadati</taxon>
        <taxon>Pseudomonadota</taxon>
        <taxon>Gammaproteobacteria</taxon>
        <taxon>Lysobacterales</taxon>
        <taxon>Lysobacteraceae</taxon>
        <taxon>Lysobacter</taxon>
    </lineage>
</organism>
<evidence type="ECO:0000313" key="2">
    <source>
        <dbReference type="EMBL" id="MFD0724431.1"/>
    </source>
</evidence>
<feature type="compositionally biased region" description="Low complexity" evidence="1">
    <location>
        <begin position="794"/>
        <end position="809"/>
    </location>
</feature>
<evidence type="ECO:0000313" key="3">
    <source>
        <dbReference type="Proteomes" id="UP001597110"/>
    </source>
</evidence>
<protein>
    <submittedName>
        <fullName evidence="2">Uncharacterized protein</fullName>
    </submittedName>
</protein>
<proteinExistence type="predicted"/>
<feature type="region of interest" description="Disordered" evidence="1">
    <location>
        <begin position="794"/>
        <end position="823"/>
    </location>
</feature>
<gene>
    <name evidence="2" type="ORF">ACFQ0E_02345</name>
</gene>
<evidence type="ECO:0000256" key="1">
    <source>
        <dbReference type="SAM" id="MobiDB-lite"/>
    </source>
</evidence>